<feature type="active site" description="Nucleophile" evidence="7">
    <location>
        <position position="450"/>
    </location>
</feature>
<dbReference type="PANTHER" id="PTHR41533:SF2">
    <property type="entry name" value="BLR7131 PROTEIN"/>
    <property type="match status" value="1"/>
</dbReference>
<dbReference type="InterPro" id="IPR052905">
    <property type="entry name" value="LD-transpeptidase_YkuD-like"/>
</dbReference>
<dbReference type="RefSeq" id="WP_324689364.1">
    <property type="nucleotide sequence ID" value="NZ_BAABCR010000015.1"/>
</dbReference>
<keyword evidence="3" id="KW-0808">Transferase</keyword>
<evidence type="ECO:0000256" key="2">
    <source>
        <dbReference type="ARBA" id="ARBA00005992"/>
    </source>
</evidence>
<evidence type="ECO:0000256" key="6">
    <source>
        <dbReference type="ARBA" id="ARBA00023316"/>
    </source>
</evidence>
<dbReference type="InterPro" id="IPR045380">
    <property type="entry name" value="LD_TPept_scaffold_dom"/>
</dbReference>
<evidence type="ECO:0000313" key="9">
    <source>
        <dbReference type="EMBL" id="GAA4033307.1"/>
    </source>
</evidence>
<evidence type="ECO:0000256" key="1">
    <source>
        <dbReference type="ARBA" id="ARBA00004752"/>
    </source>
</evidence>
<comment type="similarity">
    <text evidence="2">Belongs to the YkuD family.</text>
</comment>
<feature type="active site" description="Proton donor/acceptor" evidence="7">
    <location>
        <position position="431"/>
    </location>
</feature>
<dbReference type="InterPro" id="IPR005490">
    <property type="entry name" value="LD_TPept_cat_dom"/>
</dbReference>
<dbReference type="CDD" id="cd16913">
    <property type="entry name" value="YkuD_like"/>
    <property type="match status" value="1"/>
</dbReference>
<feature type="domain" description="L,D-TPase catalytic" evidence="8">
    <location>
        <begin position="321"/>
        <end position="478"/>
    </location>
</feature>
<name>A0ABP7TYV4_9FLAO</name>
<dbReference type="SUPFAM" id="SSF141523">
    <property type="entry name" value="L,D-transpeptidase catalytic domain-like"/>
    <property type="match status" value="1"/>
</dbReference>
<evidence type="ECO:0000256" key="7">
    <source>
        <dbReference type="PROSITE-ProRule" id="PRU01373"/>
    </source>
</evidence>
<evidence type="ECO:0000256" key="3">
    <source>
        <dbReference type="ARBA" id="ARBA00022679"/>
    </source>
</evidence>
<sequence length="530" mass="61460">MKKREWFIGLVLLVLLGFSLTSWYCAHKEAADKTDAITERKFHFEEVSLSFDSTAVTAFYAKYPKLVLYQKQAVDLYRKNQFTYLWYDKKGRKETAEVIYNKMNNLVEEGVQAKVPYKEILDGIFPKTNTKPNVEVELFLTNYYFYYTNKVLQGIDNTKVEELGWYLPRKKLSYGQYLDSLLIDPKLIDNNAKLIGQYYKLKDVLQRYRTIEKNGGWETIVTPADFKQLKPGDSSDLVVQIRKRLFLTNDIAVDSKRAVYDESLQEAILKYKKRNGFSEDKIILPKHISEMNVSISDRIKTIMVNMERCRWISTDLTKAKAFIVVNIPSYRLTFFKDGKAALVSNVVVGTALNETVIFSGMMSYVVFSPYWNVPKSIRDKEILPAIKKNKDYLAKHNMEWNGNNIRQKPGPNNSLGLVKFLFPNSNNIYLHDTPAKNLFSQEKRAFSHGCIRVQKPKELAQLILQDDPNWNPEKIDAAMNGGKEKWYTLKNKIPVYIGYFTAWVDDDGLVNFHKDIYGRDNALANLLLEE</sequence>
<comment type="caution">
    <text evidence="9">The sequence shown here is derived from an EMBL/GenBank/DDBJ whole genome shotgun (WGS) entry which is preliminary data.</text>
</comment>
<keyword evidence="5 7" id="KW-0573">Peptidoglycan synthesis</keyword>
<dbReference type="PROSITE" id="PS52029">
    <property type="entry name" value="LD_TPASE"/>
    <property type="match status" value="1"/>
</dbReference>
<dbReference type="Proteomes" id="UP001500968">
    <property type="component" value="Unassembled WGS sequence"/>
</dbReference>
<evidence type="ECO:0000256" key="5">
    <source>
        <dbReference type="ARBA" id="ARBA00022984"/>
    </source>
</evidence>
<keyword evidence="6 7" id="KW-0961">Cell wall biogenesis/degradation</keyword>
<dbReference type="Gene3D" id="2.40.440.10">
    <property type="entry name" value="L,D-transpeptidase catalytic domain-like"/>
    <property type="match status" value="1"/>
</dbReference>
<keyword evidence="10" id="KW-1185">Reference proteome</keyword>
<keyword evidence="4 7" id="KW-0133">Cell shape</keyword>
<evidence type="ECO:0000256" key="4">
    <source>
        <dbReference type="ARBA" id="ARBA00022960"/>
    </source>
</evidence>
<comment type="pathway">
    <text evidence="1 7">Cell wall biogenesis; peptidoglycan biosynthesis.</text>
</comment>
<reference evidence="10" key="1">
    <citation type="journal article" date="2019" name="Int. J. Syst. Evol. Microbiol.">
        <title>The Global Catalogue of Microorganisms (GCM) 10K type strain sequencing project: providing services to taxonomists for standard genome sequencing and annotation.</title>
        <authorList>
            <consortium name="The Broad Institute Genomics Platform"/>
            <consortium name="The Broad Institute Genome Sequencing Center for Infectious Disease"/>
            <person name="Wu L."/>
            <person name="Ma J."/>
        </authorList>
    </citation>
    <scope>NUCLEOTIDE SEQUENCE [LARGE SCALE GENOMIC DNA]</scope>
    <source>
        <strain evidence="10">JCM 17064</strain>
    </source>
</reference>
<dbReference type="EMBL" id="BAABCR010000015">
    <property type="protein sequence ID" value="GAA4033307.1"/>
    <property type="molecule type" value="Genomic_DNA"/>
</dbReference>
<evidence type="ECO:0000259" key="8">
    <source>
        <dbReference type="PROSITE" id="PS52029"/>
    </source>
</evidence>
<dbReference type="Pfam" id="PF03734">
    <property type="entry name" value="YkuD"/>
    <property type="match status" value="1"/>
</dbReference>
<accession>A0ABP7TYV4</accession>
<gene>
    <name evidence="9" type="ORF">GCM10022386_17160</name>
</gene>
<organism evidence="9 10">
    <name type="scientific">Flavobacterium cheonhonense</name>
    <dbReference type="NCBI Taxonomy" id="706185"/>
    <lineage>
        <taxon>Bacteria</taxon>
        <taxon>Pseudomonadati</taxon>
        <taxon>Bacteroidota</taxon>
        <taxon>Flavobacteriia</taxon>
        <taxon>Flavobacteriales</taxon>
        <taxon>Flavobacteriaceae</taxon>
        <taxon>Flavobacterium</taxon>
    </lineage>
</organism>
<evidence type="ECO:0000313" key="10">
    <source>
        <dbReference type="Proteomes" id="UP001500968"/>
    </source>
</evidence>
<dbReference type="Pfam" id="PF20142">
    <property type="entry name" value="Scaffold"/>
    <property type="match status" value="1"/>
</dbReference>
<proteinExistence type="inferred from homology"/>
<dbReference type="PANTHER" id="PTHR41533">
    <property type="entry name" value="L,D-TRANSPEPTIDASE HI_1667-RELATED"/>
    <property type="match status" value="1"/>
</dbReference>
<dbReference type="InterPro" id="IPR038063">
    <property type="entry name" value="Transpep_catalytic_dom"/>
</dbReference>
<protein>
    <recommendedName>
        <fullName evidence="8">L,D-TPase catalytic domain-containing protein</fullName>
    </recommendedName>
</protein>